<accession>A0AAN9RX09</accession>
<name>A0AAN9RX09_PSOTE</name>
<keyword evidence="2" id="KW-1185">Reference proteome</keyword>
<proteinExistence type="predicted"/>
<dbReference type="EMBL" id="JAYMYS010000008">
    <property type="protein sequence ID" value="KAK7384949.1"/>
    <property type="molecule type" value="Genomic_DNA"/>
</dbReference>
<dbReference type="Proteomes" id="UP001386955">
    <property type="component" value="Unassembled WGS sequence"/>
</dbReference>
<evidence type="ECO:0000313" key="2">
    <source>
        <dbReference type="Proteomes" id="UP001386955"/>
    </source>
</evidence>
<evidence type="ECO:0000313" key="1">
    <source>
        <dbReference type="EMBL" id="KAK7384949.1"/>
    </source>
</evidence>
<organism evidence="1 2">
    <name type="scientific">Psophocarpus tetragonolobus</name>
    <name type="common">Winged bean</name>
    <name type="synonym">Dolichos tetragonolobus</name>
    <dbReference type="NCBI Taxonomy" id="3891"/>
    <lineage>
        <taxon>Eukaryota</taxon>
        <taxon>Viridiplantae</taxon>
        <taxon>Streptophyta</taxon>
        <taxon>Embryophyta</taxon>
        <taxon>Tracheophyta</taxon>
        <taxon>Spermatophyta</taxon>
        <taxon>Magnoliopsida</taxon>
        <taxon>eudicotyledons</taxon>
        <taxon>Gunneridae</taxon>
        <taxon>Pentapetalae</taxon>
        <taxon>rosids</taxon>
        <taxon>fabids</taxon>
        <taxon>Fabales</taxon>
        <taxon>Fabaceae</taxon>
        <taxon>Papilionoideae</taxon>
        <taxon>50 kb inversion clade</taxon>
        <taxon>NPAAA clade</taxon>
        <taxon>indigoferoid/millettioid clade</taxon>
        <taxon>Phaseoleae</taxon>
        <taxon>Psophocarpus</taxon>
    </lineage>
</organism>
<sequence>MLFETKNDVAQQRHEITHGVNNGVKIFHLDPFPRAVSRLSAASLLSHDLKQKPRLESKGIRNRRNARGKDGPWSWMGRATATVFQNCNPGSCDWVGGGWCWNEERGNFENGGFGFWRVRVCGRDGSCGRGKREKERERDCLNFVAEWARIPSRDPWLTCVTR</sequence>
<dbReference type="AlphaFoldDB" id="A0AAN9RX09"/>
<gene>
    <name evidence="1" type="ORF">VNO78_30652</name>
</gene>
<protein>
    <submittedName>
        <fullName evidence="1">Uncharacterized protein</fullName>
    </submittedName>
</protein>
<comment type="caution">
    <text evidence="1">The sequence shown here is derived from an EMBL/GenBank/DDBJ whole genome shotgun (WGS) entry which is preliminary data.</text>
</comment>
<reference evidence="1 2" key="1">
    <citation type="submission" date="2024-01" db="EMBL/GenBank/DDBJ databases">
        <title>The genomes of 5 underutilized Papilionoideae crops provide insights into root nodulation and disease resistanc.</title>
        <authorList>
            <person name="Jiang F."/>
        </authorList>
    </citation>
    <scope>NUCLEOTIDE SEQUENCE [LARGE SCALE GENOMIC DNA]</scope>
    <source>
        <strain evidence="1">DUOXIRENSHENG_FW03</strain>
        <tissue evidence="1">Leaves</tissue>
    </source>
</reference>